<dbReference type="EMBL" id="CP012850">
    <property type="protein sequence ID" value="ALI37711.1"/>
    <property type="molecule type" value="Genomic_DNA"/>
</dbReference>
<evidence type="ECO:0000313" key="2">
    <source>
        <dbReference type="Proteomes" id="UP000058925"/>
    </source>
</evidence>
<dbReference type="AlphaFoldDB" id="A0A654M4X5"/>
<proteinExistence type="predicted"/>
<dbReference type="KEGG" id="taa:NMY3_03529"/>
<protein>
    <submittedName>
        <fullName evidence="1">Uncharacterized protein</fullName>
    </submittedName>
</protein>
<gene>
    <name evidence="1" type="ORF">NMY3_03529</name>
</gene>
<sequence>MYSEGKGPTEAVIELDISPSDAENMYSDYLRLSDRQQVNAFYDELEERLPDLLSLHKIVKKYDRVENRKIIKKRTTDLEYIISKQLQKLHDIEIEIEQSLEYKFGIKQEIQILEEQLDNSRKRFTNQW</sequence>
<dbReference type="GeneID" id="60423352"/>
<accession>A0A654M4X5</accession>
<reference evidence="2" key="1">
    <citation type="submission" date="2015-10" db="EMBL/GenBank/DDBJ databases">
        <title>Niche specialization of a soil ammonia-oxidizing archaeon, Candidatus Nitrosocosmicus oleophilus.</title>
        <authorList>
            <person name="Jung M.-Y."/>
            <person name="Rhee S.-K."/>
        </authorList>
    </citation>
    <scope>NUCLEOTIDE SEQUENCE [LARGE SCALE GENOMIC DNA]</scope>
    <source>
        <strain evidence="2">MY3</strain>
    </source>
</reference>
<name>A0A654M4X5_9ARCH</name>
<organism evidence="1 2">
    <name type="scientific">Candidatus Nitrosocosmicus oleophilus</name>
    <dbReference type="NCBI Taxonomy" id="1353260"/>
    <lineage>
        <taxon>Archaea</taxon>
        <taxon>Nitrososphaerota</taxon>
        <taxon>Nitrososphaeria</taxon>
        <taxon>Nitrososphaerales</taxon>
        <taxon>Nitrososphaeraceae</taxon>
        <taxon>Candidatus Nitrosocosmicus</taxon>
    </lineage>
</organism>
<dbReference type="RefSeq" id="WP_196816732.1">
    <property type="nucleotide sequence ID" value="NZ_CP012850.1"/>
</dbReference>
<dbReference type="Proteomes" id="UP000058925">
    <property type="component" value="Chromosome"/>
</dbReference>
<evidence type="ECO:0000313" key="1">
    <source>
        <dbReference type="EMBL" id="ALI37711.1"/>
    </source>
</evidence>
<keyword evidence="2" id="KW-1185">Reference proteome</keyword>